<organism evidence="2">
    <name type="scientific">Nothobranchius furzeri</name>
    <name type="common">Turquoise killifish</name>
    <dbReference type="NCBI Taxonomy" id="105023"/>
    <lineage>
        <taxon>Eukaryota</taxon>
        <taxon>Metazoa</taxon>
        <taxon>Chordata</taxon>
        <taxon>Craniata</taxon>
        <taxon>Vertebrata</taxon>
        <taxon>Euteleostomi</taxon>
        <taxon>Actinopterygii</taxon>
        <taxon>Neopterygii</taxon>
        <taxon>Teleostei</taxon>
        <taxon>Neoteleostei</taxon>
        <taxon>Acanthomorphata</taxon>
        <taxon>Ovalentaria</taxon>
        <taxon>Atherinomorphae</taxon>
        <taxon>Cyprinodontiformes</taxon>
        <taxon>Nothobranchiidae</taxon>
        <taxon>Nothobranchius</taxon>
    </lineage>
</organism>
<dbReference type="EMBL" id="HADY01007533">
    <property type="protein sequence ID" value="SBP46018.1"/>
    <property type="molecule type" value="Transcribed_RNA"/>
</dbReference>
<sequence>CNNKYTANPQNQSPLHGRSGLFNRCSKAVERSTHPPEGPTNWMLSNGIFKPGPQKRCGFEKSNGHTGITTPLNASWKVA</sequence>
<name>A0A1A7ZUB3_NOTFU</name>
<dbReference type="AlphaFoldDB" id="A0A1A7ZUB3"/>
<feature type="compositionally biased region" description="Polar residues" evidence="1">
    <location>
        <begin position="1"/>
        <end position="14"/>
    </location>
</feature>
<gene>
    <name evidence="2" type="primary">Nfu_g_1_005636</name>
</gene>
<feature type="region of interest" description="Disordered" evidence="1">
    <location>
        <begin position="1"/>
        <end position="20"/>
    </location>
</feature>
<evidence type="ECO:0000256" key="1">
    <source>
        <dbReference type="SAM" id="MobiDB-lite"/>
    </source>
</evidence>
<accession>A0A1A7ZUB3</accession>
<protein>
    <submittedName>
        <fullName evidence="2">Uncharacterized protein</fullName>
    </submittedName>
</protein>
<evidence type="ECO:0000313" key="2">
    <source>
        <dbReference type="EMBL" id="SBP46018.1"/>
    </source>
</evidence>
<proteinExistence type="predicted"/>
<reference evidence="2" key="2">
    <citation type="submission" date="2016-06" db="EMBL/GenBank/DDBJ databases">
        <title>The genome of a short-lived fish provides insights into sex chromosome evolution and the genetic control of aging.</title>
        <authorList>
            <person name="Reichwald K."/>
            <person name="Felder M."/>
            <person name="Petzold A."/>
            <person name="Koch P."/>
            <person name="Groth M."/>
            <person name="Platzer M."/>
        </authorList>
    </citation>
    <scope>NUCLEOTIDE SEQUENCE</scope>
    <source>
        <tissue evidence="2">Brain</tissue>
    </source>
</reference>
<feature type="non-terminal residue" evidence="2">
    <location>
        <position position="1"/>
    </location>
</feature>
<reference evidence="2" key="1">
    <citation type="submission" date="2016-05" db="EMBL/GenBank/DDBJ databases">
        <authorList>
            <person name="Lavstsen T."/>
            <person name="Jespersen J.S."/>
        </authorList>
    </citation>
    <scope>NUCLEOTIDE SEQUENCE</scope>
    <source>
        <tissue evidence="2">Brain</tissue>
    </source>
</reference>